<evidence type="ECO:0000313" key="4">
    <source>
        <dbReference type="EMBL" id="CAG5107129.1"/>
    </source>
</evidence>
<evidence type="ECO:0000259" key="3">
    <source>
        <dbReference type="PROSITE" id="PS50011"/>
    </source>
</evidence>
<evidence type="ECO:0000313" key="5">
    <source>
        <dbReference type="Proteomes" id="UP001158576"/>
    </source>
</evidence>
<proteinExistence type="predicted"/>
<dbReference type="Pfam" id="PF07714">
    <property type="entry name" value="PK_Tyr_Ser-Thr"/>
    <property type="match status" value="1"/>
</dbReference>
<evidence type="ECO:0000256" key="1">
    <source>
        <dbReference type="ARBA" id="ARBA00022840"/>
    </source>
</evidence>
<keyword evidence="1" id="KW-0547">Nucleotide-binding</keyword>
<dbReference type="PROSITE" id="PS00109">
    <property type="entry name" value="PROTEIN_KINASE_TYR"/>
    <property type="match status" value="1"/>
</dbReference>
<protein>
    <submittedName>
        <fullName evidence="4">Oidioi.mRNA.OKI2018_I69.chr1.g3160.t1.cds</fullName>
    </submittedName>
</protein>
<keyword evidence="1" id="KW-0067">ATP-binding</keyword>
<accession>A0ABN7SV18</accession>
<dbReference type="InterPro" id="IPR008266">
    <property type="entry name" value="Tyr_kinase_AS"/>
</dbReference>
<dbReference type="SUPFAM" id="SSF56112">
    <property type="entry name" value="Protein kinase-like (PK-like)"/>
    <property type="match status" value="1"/>
</dbReference>
<dbReference type="EMBL" id="OU015566">
    <property type="protein sequence ID" value="CAG5107129.1"/>
    <property type="molecule type" value="Genomic_DNA"/>
</dbReference>
<dbReference type="InterPro" id="IPR020635">
    <property type="entry name" value="Tyr_kinase_cat_dom"/>
</dbReference>
<dbReference type="SMART" id="SM00219">
    <property type="entry name" value="TyrKc"/>
    <property type="match status" value="1"/>
</dbReference>
<dbReference type="PANTHER" id="PTHR24416">
    <property type="entry name" value="TYROSINE-PROTEIN KINASE RECEPTOR"/>
    <property type="match status" value="1"/>
</dbReference>
<name>A0ABN7SV18_OIKDI</name>
<dbReference type="InterPro" id="IPR001245">
    <property type="entry name" value="Ser-Thr/Tyr_kinase_cat_dom"/>
</dbReference>
<keyword evidence="5" id="KW-1185">Reference proteome</keyword>
<keyword evidence="2" id="KW-0812">Transmembrane</keyword>
<keyword evidence="2" id="KW-0472">Membrane</keyword>
<dbReference type="Gene3D" id="3.30.200.20">
    <property type="entry name" value="Phosphorylase Kinase, domain 1"/>
    <property type="match status" value="1"/>
</dbReference>
<gene>
    <name evidence="4" type="ORF">OKIOD_LOCUS11925</name>
</gene>
<feature type="transmembrane region" description="Helical" evidence="2">
    <location>
        <begin position="54"/>
        <end position="73"/>
    </location>
</feature>
<dbReference type="PANTHER" id="PTHR24416:SF631">
    <property type="entry name" value="SERINE_THREONINE_TYROSINE KINASE 1"/>
    <property type="match status" value="1"/>
</dbReference>
<dbReference type="Proteomes" id="UP001158576">
    <property type="component" value="Chromosome 1"/>
</dbReference>
<feature type="domain" description="Protein kinase" evidence="3">
    <location>
        <begin position="115"/>
        <end position="472"/>
    </location>
</feature>
<organism evidence="4 5">
    <name type="scientific">Oikopleura dioica</name>
    <name type="common">Tunicate</name>
    <dbReference type="NCBI Taxonomy" id="34765"/>
    <lineage>
        <taxon>Eukaryota</taxon>
        <taxon>Metazoa</taxon>
        <taxon>Chordata</taxon>
        <taxon>Tunicata</taxon>
        <taxon>Appendicularia</taxon>
        <taxon>Copelata</taxon>
        <taxon>Oikopleuridae</taxon>
        <taxon>Oikopleura</taxon>
    </lineage>
</organism>
<dbReference type="PROSITE" id="PS50011">
    <property type="entry name" value="PROTEIN_KINASE_DOM"/>
    <property type="match status" value="1"/>
</dbReference>
<evidence type="ECO:0000256" key="2">
    <source>
        <dbReference type="SAM" id="Phobius"/>
    </source>
</evidence>
<dbReference type="Gene3D" id="1.10.510.10">
    <property type="entry name" value="Transferase(Phosphotransferase) domain 1"/>
    <property type="match status" value="1"/>
</dbReference>
<reference evidence="4 5" key="1">
    <citation type="submission" date="2021-04" db="EMBL/GenBank/DDBJ databases">
        <authorList>
            <person name="Bliznina A."/>
        </authorList>
    </citation>
    <scope>NUCLEOTIDE SEQUENCE [LARGE SCALE GENOMIC DNA]</scope>
</reference>
<sequence length="472" mass="54374">MIVTQVKSLCFSETKFRFQLRKNSSGSISIIPRCHEEGHFYSIEQGGISSSTKAIIIVFTSIFGILLILILLISDRFSQFTPNAARIIQAFVREGINERDKNGPKFFDFPRSGKKADWTKLGDGNFGEVTLIDMSKKRSPYILSRVQRMGLLETDYVGKVAAKVCKLGDTSSEKARQYGKFLEEAATVAKFNHEKIVKLRGFMLDDDNVAIYICFELMSCELIDYVRNNQDLPEQVLLRFAKDITEACIYLSKINFVHRDIAARNCLVSENDQICKLADFGMAHQMEMHPETGKYIFESDNRGEALPMAWTAPEASLSKHPRIYNEKTDVWSFGVTLWEMFSRGACPRSTYMDRYGSQFMPDFFAVNAAYISQIAHHRAAGNFNQMRAVQKQRMYLISDFWTWLLNTESTNFLPQRNITRNLPNRPLPAITIESDEIYQIMVNCWSHDPSQRFSFKRIEQELSFQLYDHSSY</sequence>
<dbReference type="InterPro" id="IPR011009">
    <property type="entry name" value="Kinase-like_dom_sf"/>
</dbReference>
<keyword evidence="2" id="KW-1133">Transmembrane helix</keyword>
<dbReference type="InterPro" id="IPR050122">
    <property type="entry name" value="RTK"/>
</dbReference>
<dbReference type="InterPro" id="IPR000719">
    <property type="entry name" value="Prot_kinase_dom"/>
</dbReference>